<dbReference type="STRING" id="15368.I1HV76"/>
<dbReference type="Proteomes" id="UP000008810">
    <property type="component" value="Chromosome 2"/>
</dbReference>
<reference evidence="9" key="2">
    <citation type="submission" date="2017-06" db="EMBL/GenBank/DDBJ databases">
        <title>WGS assembly of Brachypodium distachyon.</title>
        <authorList>
            <consortium name="The International Brachypodium Initiative"/>
            <person name="Lucas S."/>
            <person name="Harmon-Smith M."/>
            <person name="Lail K."/>
            <person name="Tice H."/>
            <person name="Grimwood J."/>
            <person name="Bruce D."/>
            <person name="Barry K."/>
            <person name="Shu S."/>
            <person name="Lindquist E."/>
            <person name="Wang M."/>
            <person name="Pitluck S."/>
            <person name="Vogel J.P."/>
            <person name="Garvin D.F."/>
            <person name="Mockler T.C."/>
            <person name="Schmutz J."/>
            <person name="Rokhsar D."/>
            <person name="Bevan M.W."/>
        </authorList>
    </citation>
    <scope>NUCLEOTIDE SEQUENCE</scope>
    <source>
        <strain evidence="9">Bd21</strain>
    </source>
</reference>
<reference evidence="10" key="3">
    <citation type="submission" date="2018-08" db="UniProtKB">
        <authorList>
            <consortium name="EnsemblPlants"/>
        </authorList>
    </citation>
    <scope>IDENTIFICATION</scope>
    <source>
        <strain evidence="10">cv. Bd21</strain>
    </source>
</reference>
<evidence type="ECO:0000313" key="11">
    <source>
        <dbReference type="Proteomes" id="UP000008810"/>
    </source>
</evidence>
<dbReference type="EnsemblPlants" id="KQK11545">
    <property type="protein sequence ID" value="KQK11545"/>
    <property type="gene ID" value="BRADI_2g60770v3"/>
</dbReference>
<reference evidence="9 10" key="1">
    <citation type="journal article" date="2010" name="Nature">
        <title>Genome sequencing and analysis of the model grass Brachypodium distachyon.</title>
        <authorList>
            <consortium name="International Brachypodium Initiative"/>
        </authorList>
    </citation>
    <scope>NUCLEOTIDE SEQUENCE [LARGE SCALE GENOMIC DNA]</scope>
    <source>
        <strain evidence="9 10">Bd21</strain>
    </source>
</reference>
<dbReference type="EMBL" id="CM000881">
    <property type="protein sequence ID" value="KQK11545.1"/>
    <property type="molecule type" value="Genomic_DNA"/>
</dbReference>
<evidence type="ECO:0000256" key="6">
    <source>
        <dbReference type="ARBA" id="ARBA00023034"/>
    </source>
</evidence>
<dbReference type="OrthoDB" id="72851at2759"/>
<keyword evidence="7" id="KW-0472">Membrane</keyword>
<keyword evidence="3" id="KW-0808">Transferase</keyword>
<evidence type="ECO:0000256" key="5">
    <source>
        <dbReference type="ARBA" id="ARBA00022989"/>
    </source>
</evidence>
<keyword evidence="11" id="KW-1185">Reference proteome</keyword>
<dbReference type="PANTHER" id="PTHR32044:SF18">
    <property type="entry name" value="GLUCOMANNAN 4-BETA-MANNOSYLTRANSFERASE 6-RELATED"/>
    <property type="match status" value="1"/>
</dbReference>
<dbReference type="InParanoid" id="I1HV76"/>
<dbReference type="HOGENOM" id="CLU_1629345_0_0_1"/>
<dbReference type="Gramene" id="KQK11545">
    <property type="protein sequence ID" value="KQK11545"/>
    <property type="gene ID" value="BRADI_2g60770v3"/>
</dbReference>
<evidence type="ECO:0000256" key="2">
    <source>
        <dbReference type="ARBA" id="ARBA00022676"/>
    </source>
</evidence>
<protein>
    <submittedName>
        <fullName evidence="9 10">Uncharacterized protein</fullName>
    </submittedName>
</protein>
<evidence type="ECO:0000256" key="7">
    <source>
        <dbReference type="ARBA" id="ARBA00023136"/>
    </source>
</evidence>
<keyword evidence="5" id="KW-1133">Transmembrane helix</keyword>
<evidence type="ECO:0000256" key="8">
    <source>
        <dbReference type="SAM" id="SignalP"/>
    </source>
</evidence>
<evidence type="ECO:0000313" key="10">
    <source>
        <dbReference type="EnsemblPlants" id="KQK11545"/>
    </source>
</evidence>
<evidence type="ECO:0000256" key="3">
    <source>
        <dbReference type="ARBA" id="ARBA00022679"/>
    </source>
</evidence>
<organism evidence="10">
    <name type="scientific">Brachypodium distachyon</name>
    <name type="common">Purple false brome</name>
    <name type="synonym">Trachynia distachya</name>
    <dbReference type="NCBI Taxonomy" id="15368"/>
    <lineage>
        <taxon>Eukaryota</taxon>
        <taxon>Viridiplantae</taxon>
        <taxon>Streptophyta</taxon>
        <taxon>Embryophyta</taxon>
        <taxon>Tracheophyta</taxon>
        <taxon>Spermatophyta</taxon>
        <taxon>Magnoliopsida</taxon>
        <taxon>Liliopsida</taxon>
        <taxon>Poales</taxon>
        <taxon>Poaceae</taxon>
        <taxon>BOP clade</taxon>
        <taxon>Pooideae</taxon>
        <taxon>Stipodae</taxon>
        <taxon>Brachypodieae</taxon>
        <taxon>Brachypodium</taxon>
    </lineage>
</organism>
<keyword evidence="6" id="KW-0333">Golgi apparatus</keyword>
<gene>
    <name evidence="9" type="ORF">BRADI_2g60770v3</name>
</gene>
<evidence type="ECO:0000313" key="9">
    <source>
        <dbReference type="EMBL" id="KQK11545.1"/>
    </source>
</evidence>
<proteinExistence type="predicted"/>
<name>I1HV76_BRADI</name>
<evidence type="ECO:0000256" key="1">
    <source>
        <dbReference type="ARBA" id="ARBA00004394"/>
    </source>
</evidence>
<dbReference type="PANTHER" id="PTHR32044">
    <property type="entry name" value="GLUCOMANNAN 4-BETA-MANNOSYLTRANSFERASE 9"/>
    <property type="match status" value="1"/>
</dbReference>
<keyword evidence="4" id="KW-0812">Transmembrane</keyword>
<feature type="chain" id="PRO_5014094843" evidence="8">
    <location>
        <begin position="24"/>
        <end position="163"/>
    </location>
</feature>
<dbReference type="GO" id="GO:0000139">
    <property type="term" value="C:Golgi membrane"/>
    <property type="evidence" value="ECO:0007669"/>
    <property type="project" value="UniProtKB-SubCell"/>
</dbReference>
<evidence type="ECO:0000256" key="4">
    <source>
        <dbReference type="ARBA" id="ARBA00022692"/>
    </source>
</evidence>
<keyword evidence="8" id="KW-0732">Signal</keyword>
<dbReference type="GO" id="GO:0016757">
    <property type="term" value="F:glycosyltransferase activity"/>
    <property type="evidence" value="ECO:0007669"/>
    <property type="project" value="UniProtKB-KW"/>
</dbReference>
<feature type="signal peptide" evidence="8">
    <location>
        <begin position="1"/>
        <end position="23"/>
    </location>
</feature>
<dbReference type="AlphaFoldDB" id="I1HV76"/>
<comment type="subcellular location">
    <subcellularLocation>
        <location evidence="1">Golgi apparatus membrane</location>
    </subcellularLocation>
</comment>
<keyword evidence="2" id="KW-0328">Glycosyltransferase</keyword>
<accession>I1HV76</accession>
<sequence>MGRGWRGLLPILPLLGFVAAAAAAASEGDADPVYRSIRGWEFVYVGAIKVKSELPSSLLAYRSQQHRWSCGPALLFKKTALQILSAKVPLHGAADGRVSAGVGVLRLHVRAWLLFLPLCAAAGHHVSSDWVSTPGHQLGNFPASSTSLLAMKLPWASLVDRQL</sequence>